<reference evidence="2" key="1">
    <citation type="submission" date="2020-08" db="EMBL/GenBank/DDBJ databases">
        <title>Plant Genome Project.</title>
        <authorList>
            <person name="Zhang R.-G."/>
        </authorList>
    </citation>
    <scope>NUCLEOTIDE SEQUENCE</scope>
    <source>
        <strain evidence="2">WSP0</strain>
        <tissue evidence="2">Leaf</tissue>
    </source>
</reference>
<evidence type="ECO:0000313" key="2">
    <source>
        <dbReference type="EMBL" id="KAG5531337.1"/>
    </source>
</evidence>
<name>A0AAV6ISD3_9ERIC</name>
<feature type="region of interest" description="Disordered" evidence="1">
    <location>
        <begin position="51"/>
        <end position="90"/>
    </location>
</feature>
<feature type="compositionally biased region" description="Polar residues" evidence="1">
    <location>
        <begin position="23"/>
        <end position="35"/>
    </location>
</feature>
<organism evidence="2 3">
    <name type="scientific">Rhododendron griersonianum</name>
    <dbReference type="NCBI Taxonomy" id="479676"/>
    <lineage>
        <taxon>Eukaryota</taxon>
        <taxon>Viridiplantae</taxon>
        <taxon>Streptophyta</taxon>
        <taxon>Embryophyta</taxon>
        <taxon>Tracheophyta</taxon>
        <taxon>Spermatophyta</taxon>
        <taxon>Magnoliopsida</taxon>
        <taxon>eudicotyledons</taxon>
        <taxon>Gunneridae</taxon>
        <taxon>Pentapetalae</taxon>
        <taxon>asterids</taxon>
        <taxon>Ericales</taxon>
        <taxon>Ericaceae</taxon>
        <taxon>Ericoideae</taxon>
        <taxon>Rhodoreae</taxon>
        <taxon>Rhododendron</taxon>
    </lineage>
</organism>
<proteinExistence type="predicted"/>
<feature type="region of interest" description="Disordered" evidence="1">
    <location>
        <begin position="1"/>
        <end position="36"/>
    </location>
</feature>
<accession>A0AAV6ISD3</accession>
<dbReference type="Proteomes" id="UP000823749">
    <property type="component" value="Chromosome 9"/>
</dbReference>
<feature type="compositionally biased region" description="Basic residues" evidence="1">
    <location>
        <begin position="71"/>
        <end position="82"/>
    </location>
</feature>
<feature type="compositionally biased region" description="Basic and acidic residues" evidence="1">
    <location>
        <begin position="1"/>
        <end position="10"/>
    </location>
</feature>
<evidence type="ECO:0000256" key="1">
    <source>
        <dbReference type="SAM" id="MobiDB-lite"/>
    </source>
</evidence>
<evidence type="ECO:0000313" key="3">
    <source>
        <dbReference type="Proteomes" id="UP000823749"/>
    </source>
</evidence>
<dbReference type="EMBL" id="JACTNZ010000009">
    <property type="protein sequence ID" value="KAG5531337.1"/>
    <property type="molecule type" value="Genomic_DNA"/>
</dbReference>
<gene>
    <name evidence="2" type="ORF">RHGRI_026079</name>
</gene>
<comment type="caution">
    <text evidence="2">The sequence shown here is derived from an EMBL/GenBank/DDBJ whole genome shotgun (WGS) entry which is preliminary data.</text>
</comment>
<sequence>MGLTEGERTTMRSAVEEEEENDQVSNHVMTRSAYNQKKFMDYYANRRITRSLFEQQQEQKGDEKPQQQQQQKKRKRKNKKKKPVVDDTPKISWGSRYMRYFTPEEREAYQKKLKESEGFDVGKYTSEVALSNPISEISLEEPSFGRDFSTEAAKMAIRDYNRKKAKQDGMAPSPPRNFQARVHNFMGMHVQFCREEKKPQLTEVPGEPSQK</sequence>
<protein>
    <submittedName>
        <fullName evidence="2">Uncharacterized protein</fullName>
    </submittedName>
</protein>
<dbReference type="AlphaFoldDB" id="A0AAV6ISD3"/>
<keyword evidence="3" id="KW-1185">Reference proteome</keyword>